<dbReference type="GeneID" id="97342731"/>
<organism evidence="3 4">
    <name type="scientific">Streptomyces clavifer</name>
    <dbReference type="NCBI Taxonomy" id="68188"/>
    <lineage>
        <taxon>Bacteria</taxon>
        <taxon>Bacillati</taxon>
        <taxon>Actinomycetota</taxon>
        <taxon>Actinomycetes</taxon>
        <taxon>Kitasatosporales</taxon>
        <taxon>Streptomycetaceae</taxon>
        <taxon>Streptomyces</taxon>
    </lineage>
</organism>
<feature type="domain" description="wHTH-Hsp90 Na associated" evidence="2">
    <location>
        <begin position="253"/>
        <end position="309"/>
    </location>
</feature>
<dbReference type="EMBL" id="JAGINS010000001">
    <property type="protein sequence ID" value="MBP2361185.1"/>
    <property type="molecule type" value="Genomic_DNA"/>
</dbReference>
<feature type="region of interest" description="Disordered" evidence="1">
    <location>
        <begin position="1"/>
        <end position="29"/>
    </location>
</feature>
<dbReference type="InterPro" id="IPR056507">
    <property type="entry name" value="wHTH-HSP90_Na-assoc"/>
</dbReference>
<dbReference type="Pfam" id="PF24410">
    <property type="entry name" value="wHTH-HSP90_Na-assoc"/>
    <property type="match status" value="6"/>
</dbReference>
<dbReference type="Proteomes" id="UP001519311">
    <property type="component" value="Unassembled WGS sequence"/>
</dbReference>
<feature type="domain" description="wHTH-Hsp90 Na associated" evidence="2">
    <location>
        <begin position="337"/>
        <end position="368"/>
    </location>
</feature>
<feature type="domain" description="wHTH-Hsp90 Na associated" evidence="2">
    <location>
        <begin position="165"/>
        <end position="197"/>
    </location>
</feature>
<feature type="domain" description="wHTH-Hsp90 Na associated" evidence="2">
    <location>
        <begin position="216"/>
        <end position="244"/>
    </location>
</feature>
<name>A0ABS4VB93_9ACTN</name>
<feature type="compositionally biased region" description="Basic and acidic residues" evidence="1">
    <location>
        <begin position="17"/>
        <end position="26"/>
    </location>
</feature>
<reference evidence="3 4" key="1">
    <citation type="submission" date="2021-03" db="EMBL/GenBank/DDBJ databases">
        <title>Sequencing the genomes of 1000 actinobacteria strains.</title>
        <authorList>
            <person name="Klenk H.-P."/>
        </authorList>
    </citation>
    <scope>NUCLEOTIDE SEQUENCE [LARGE SCALE GENOMIC DNA]</scope>
    <source>
        <strain evidence="3 4">DSM 40843</strain>
    </source>
</reference>
<dbReference type="RefSeq" id="WP_209470453.1">
    <property type="nucleotide sequence ID" value="NZ_BMWJ01000003.1"/>
</dbReference>
<feature type="domain" description="wHTH-Hsp90 Na associated" evidence="2">
    <location>
        <begin position="8"/>
        <end position="61"/>
    </location>
</feature>
<feature type="domain" description="wHTH-Hsp90 Na associated" evidence="2">
    <location>
        <begin position="75"/>
        <end position="130"/>
    </location>
</feature>
<accession>A0ABS4VB93</accession>
<sequence length="385" mass="41682">MSHTPESPDPDDLLLSGRDRKGELRWPDPGTQVPYGRVLHSAALLGLDPAVLVSRLEALGYADIQQAGTALPDTVRPDDAPLVRRVGVPDYGKPWLDVAEPVPLRHVLEVGCHTGRGPADVARRLTALGYRLGGDGGRPLPESSHPADVMLILEQRTNYRECRDWGDEVPAHHVHDTARDLSISPHFVATRLVALGFRLPYTPEPGDEALLTHRGSHEPGHILGLARETGRTPEDIVGRLTELGCGRPEVPAPPQPDDLVLLSANVDGRAPWLLRYTAAGLLVRHILRAALATGRSPAEVAARLAELGYRLHEDANLPAVADEADIRLLETIDRSYQDDVHLGDVLRSASLTGRSPADVAARLTALGHRLPDEVDHPEVRGLVTA</sequence>
<gene>
    <name evidence="3" type="ORF">JOF59_003585</name>
</gene>
<evidence type="ECO:0000259" key="2">
    <source>
        <dbReference type="Pfam" id="PF24410"/>
    </source>
</evidence>
<proteinExistence type="predicted"/>
<evidence type="ECO:0000256" key="1">
    <source>
        <dbReference type="SAM" id="MobiDB-lite"/>
    </source>
</evidence>
<comment type="caution">
    <text evidence="3">The sequence shown here is derived from an EMBL/GenBank/DDBJ whole genome shotgun (WGS) entry which is preliminary data.</text>
</comment>
<evidence type="ECO:0000313" key="4">
    <source>
        <dbReference type="Proteomes" id="UP001519311"/>
    </source>
</evidence>
<evidence type="ECO:0000313" key="3">
    <source>
        <dbReference type="EMBL" id="MBP2361185.1"/>
    </source>
</evidence>
<protein>
    <recommendedName>
        <fullName evidence="2">wHTH-Hsp90 Na associated domain-containing protein</fullName>
    </recommendedName>
</protein>
<keyword evidence="4" id="KW-1185">Reference proteome</keyword>